<dbReference type="Proteomes" id="UP000230094">
    <property type="component" value="Unassembled WGS sequence"/>
</dbReference>
<gene>
    <name evidence="1" type="ORF">COU49_01020</name>
</gene>
<proteinExistence type="predicted"/>
<reference evidence="2" key="1">
    <citation type="submission" date="2017-09" db="EMBL/GenBank/DDBJ databases">
        <title>Depth-based differentiation of microbial function through sediment-hosted aquifers and enrichment of novel symbionts in the deep terrestrial subsurface.</title>
        <authorList>
            <person name="Probst A.J."/>
            <person name="Ladd B."/>
            <person name="Jarett J.K."/>
            <person name="Geller-Mcgrath D.E."/>
            <person name="Sieber C.M.K."/>
            <person name="Emerson J.B."/>
            <person name="Anantharaman K."/>
            <person name="Thomas B.C."/>
            <person name="Malmstrom R."/>
            <person name="Stieglmeier M."/>
            <person name="Klingl A."/>
            <person name="Woyke T."/>
            <person name="Ryan C.M."/>
            <person name="Banfield J.F."/>
        </authorList>
    </citation>
    <scope>NUCLEOTIDE SEQUENCE [LARGE SCALE GENOMIC DNA]</scope>
</reference>
<evidence type="ECO:0008006" key="3">
    <source>
        <dbReference type="Google" id="ProtNLM"/>
    </source>
</evidence>
<sequence>MKRYKDGCYSVKGIVISFNFTTARGKVAMVNGKEISFHSTSFNSGAPARFPKIDEAVEVIFCEGSLVRVRPLMAKDNETIWIIPKNKTTHN</sequence>
<accession>A0A2H0TBR0</accession>
<protein>
    <recommendedName>
        <fullName evidence="3">CSD domain-containing protein</fullName>
    </recommendedName>
</protein>
<evidence type="ECO:0000313" key="1">
    <source>
        <dbReference type="EMBL" id="PIR68431.1"/>
    </source>
</evidence>
<dbReference type="AlphaFoldDB" id="A0A2H0TBR0"/>
<evidence type="ECO:0000313" key="2">
    <source>
        <dbReference type="Proteomes" id="UP000230094"/>
    </source>
</evidence>
<dbReference type="EMBL" id="PFCQ01000005">
    <property type="protein sequence ID" value="PIR68431.1"/>
    <property type="molecule type" value="Genomic_DNA"/>
</dbReference>
<organism evidence="1 2">
    <name type="scientific">Candidatus Nomurabacteria bacterium CG10_big_fil_rev_8_21_14_0_10_35_16</name>
    <dbReference type="NCBI Taxonomy" id="1974731"/>
    <lineage>
        <taxon>Bacteria</taxon>
        <taxon>Candidatus Nomuraibacteriota</taxon>
    </lineage>
</organism>
<comment type="caution">
    <text evidence="1">The sequence shown here is derived from an EMBL/GenBank/DDBJ whole genome shotgun (WGS) entry which is preliminary data.</text>
</comment>
<name>A0A2H0TBR0_9BACT</name>